<keyword evidence="8" id="KW-1185">Reference proteome</keyword>
<protein>
    <recommendedName>
        <fullName evidence="4">Kinesin-like protein</fullName>
    </recommendedName>
</protein>
<dbReference type="InterPro" id="IPR027417">
    <property type="entry name" value="P-loop_NTPase"/>
</dbReference>
<feature type="region of interest" description="Disordered" evidence="5">
    <location>
        <begin position="1"/>
        <end position="65"/>
    </location>
</feature>
<dbReference type="OrthoDB" id="3176171at2759"/>
<feature type="binding site" evidence="3">
    <location>
        <begin position="128"/>
        <end position="135"/>
    </location>
    <ligand>
        <name>ATP</name>
        <dbReference type="ChEBI" id="CHEBI:30616"/>
    </ligand>
</feature>
<keyword evidence="3 4" id="KW-0505">Motor protein</keyword>
<dbReference type="InterPro" id="IPR036961">
    <property type="entry name" value="Kinesin_motor_dom_sf"/>
</dbReference>
<dbReference type="STRING" id="1344416.A0A139ANX2"/>
<name>A0A139ANX2_GONPJ</name>
<dbReference type="PANTHER" id="PTHR47968">
    <property type="entry name" value="CENTROMERE PROTEIN E"/>
    <property type="match status" value="1"/>
</dbReference>
<dbReference type="PANTHER" id="PTHR47968:SF67">
    <property type="entry name" value="KINESIN MOTOR DOMAIN-CONTAINING PROTEIN"/>
    <property type="match status" value="1"/>
</dbReference>
<dbReference type="GO" id="GO:0005874">
    <property type="term" value="C:microtubule"/>
    <property type="evidence" value="ECO:0007669"/>
    <property type="project" value="UniProtKB-KW"/>
</dbReference>
<gene>
    <name evidence="7" type="ORF">M427DRAFT_92013</name>
</gene>
<dbReference type="PRINTS" id="PR00380">
    <property type="entry name" value="KINESINHEAVY"/>
</dbReference>
<feature type="non-terminal residue" evidence="7">
    <location>
        <position position="1"/>
    </location>
</feature>
<evidence type="ECO:0000313" key="8">
    <source>
        <dbReference type="Proteomes" id="UP000070544"/>
    </source>
</evidence>
<dbReference type="GO" id="GO:0008017">
    <property type="term" value="F:microtubule binding"/>
    <property type="evidence" value="ECO:0007669"/>
    <property type="project" value="InterPro"/>
</dbReference>
<keyword evidence="2 3" id="KW-0067">ATP-binding</keyword>
<keyword evidence="1 3" id="KW-0547">Nucleotide-binding</keyword>
<organism evidence="7 8">
    <name type="scientific">Gonapodya prolifera (strain JEL478)</name>
    <name type="common">Monoblepharis prolifera</name>
    <dbReference type="NCBI Taxonomy" id="1344416"/>
    <lineage>
        <taxon>Eukaryota</taxon>
        <taxon>Fungi</taxon>
        <taxon>Fungi incertae sedis</taxon>
        <taxon>Chytridiomycota</taxon>
        <taxon>Chytridiomycota incertae sedis</taxon>
        <taxon>Monoblepharidomycetes</taxon>
        <taxon>Monoblepharidales</taxon>
        <taxon>Gonapodyaceae</taxon>
        <taxon>Gonapodya</taxon>
    </lineage>
</organism>
<feature type="domain" description="Kinesin motor" evidence="6">
    <location>
        <begin position="5"/>
        <end position="374"/>
    </location>
</feature>
<evidence type="ECO:0000256" key="5">
    <source>
        <dbReference type="SAM" id="MobiDB-lite"/>
    </source>
</evidence>
<sequence length="374" mass="41013">ANSATIQIYARVRPPRKTAGANSLPRAAPSRSPHPPEPEPFSSRYTIFPPSNPGSDDPKDPSRFPHLHFDVPKDADAGIVNNTKDSFDFRFDAVFDRDASQEEVFDVVAKPVVQSVLEGYNGTVFAYGQTGSGKTFTITGGATRYADRGIIPRSLQHVFAEVARHPESEFDVHIAYLEIYNEQGYDLLGENIADAAVESLARETRRLEDLPKVSLHPDPSDPSSFQLRNLAWHAAPTLPSALNLLFLGDTNRMIAETPMNPSSSRSHCVFMVQVVRRQTGGGTGTVRRGKLCLVDLAGSERISRTSLAGSTLLREARSINLSLHHLEQCIVALHEKSLGRRDHVPYRNSVLTCMLKDSLGGNCRTVMVATVVGE</sequence>
<dbReference type="Proteomes" id="UP000070544">
    <property type="component" value="Unassembled WGS sequence"/>
</dbReference>
<dbReference type="Gene3D" id="3.40.850.10">
    <property type="entry name" value="Kinesin motor domain"/>
    <property type="match status" value="1"/>
</dbReference>
<feature type="compositionally biased region" description="Basic and acidic residues" evidence="5">
    <location>
        <begin position="56"/>
        <end position="65"/>
    </location>
</feature>
<keyword evidence="4" id="KW-0493">Microtubule</keyword>
<evidence type="ECO:0000256" key="4">
    <source>
        <dbReference type="RuleBase" id="RU000394"/>
    </source>
</evidence>
<dbReference type="GO" id="GO:0007018">
    <property type="term" value="P:microtubule-based movement"/>
    <property type="evidence" value="ECO:0007669"/>
    <property type="project" value="InterPro"/>
</dbReference>
<evidence type="ECO:0000256" key="1">
    <source>
        <dbReference type="ARBA" id="ARBA00022741"/>
    </source>
</evidence>
<dbReference type="EMBL" id="KQ965742">
    <property type="protein sequence ID" value="KXS18436.1"/>
    <property type="molecule type" value="Genomic_DNA"/>
</dbReference>
<comment type="similarity">
    <text evidence="3 4">Belongs to the TRAFAC class myosin-kinesin ATPase superfamily. Kinesin family.</text>
</comment>
<reference evidence="7 8" key="1">
    <citation type="journal article" date="2015" name="Genome Biol. Evol.">
        <title>Phylogenomic analyses indicate that early fungi evolved digesting cell walls of algal ancestors of land plants.</title>
        <authorList>
            <person name="Chang Y."/>
            <person name="Wang S."/>
            <person name="Sekimoto S."/>
            <person name="Aerts A.L."/>
            <person name="Choi C."/>
            <person name="Clum A."/>
            <person name="LaButti K.M."/>
            <person name="Lindquist E.A."/>
            <person name="Yee Ngan C."/>
            <person name="Ohm R.A."/>
            <person name="Salamov A.A."/>
            <person name="Grigoriev I.V."/>
            <person name="Spatafora J.W."/>
            <person name="Berbee M.L."/>
        </authorList>
    </citation>
    <scope>NUCLEOTIDE SEQUENCE [LARGE SCALE GENOMIC DNA]</scope>
    <source>
        <strain evidence="7 8">JEL478</strain>
    </source>
</reference>
<evidence type="ECO:0000256" key="2">
    <source>
        <dbReference type="ARBA" id="ARBA00022840"/>
    </source>
</evidence>
<dbReference type="OMA" id="HAMANEP"/>
<dbReference type="PROSITE" id="PS00411">
    <property type="entry name" value="KINESIN_MOTOR_1"/>
    <property type="match status" value="1"/>
</dbReference>
<dbReference type="GO" id="GO:0005524">
    <property type="term" value="F:ATP binding"/>
    <property type="evidence" value="ECO:0007669"/>
    <property type="project" value="UniProtKB-UniRule"/>
</dbReference>
<dbReference type="InterPro" id="IPR027640">
    <property type="entry name" value="Kinesin-like_fam"/>
</dbReference>
<feature type="non-terminal residue" evidence="7">
    <location>
        <position position="374"/>
    </location>
</feature>
<dbReference type="GO" id="GO:0003777">
    <property type="term" value="F:microtubule motor activity"/>
    <property type="evidence" value="ECO:0007669"/>
    <property type="project" value="InterPro"/>
</dbReference>
<dbReference type="InterPro" id="IPR001752">
    <property type="entry name" value="Kinesin_motor_dom"/>
</dbReference>
<dbReference type="Pfam" id="PF00225">
    <property type="entry name" value="Kinesin"/>
    <property type="match status" value="1"/>
</dbReference>
<accession>A0A139ANX2</accession>
<dbReference type="PROSITE" id="PS50067">
    <property type="entry name" value="KINESIN_MOTOR_2"/>
    <property type="match status" value="1"/>
</dbReference>
<dbReference type="AlphaFoldDB" id="A0A139ANX2"/>
<evidence type="ECO:0000313" key="7">
    <source>
        <dbReference type="EMBL" id="KXS18436.1"/>
    </source>
</evidence>
<dbReference type="SUPFAM" id="SSF52540">
    <property type="entry name" value="P-loop containing nucleoside triphosphate hydrolases"/>
    <property type="match status" value="1"/>
</dbReference>
<evidence type="ECO:0000259" key="6">
    <source>
        <dbReference type="PROSITE" id="PS50067"/>
    </source>
</evidence>
<dbReference type="SMART" id="SM00129">
    <property type="entry name" value="KISc"/>
    <property type="match status" value="1"/>
</dbReference>
<dbReference type="InterPro" id="IPR019821">
    <property type="entry name" value="Kinesin_motor_CS"/>
</dbReference>
<proteinExistence type="inferred from homology"/>
<evidence type="ECO:0000256" key="3">
    <source>
        <dbReference type="PROSITE-ProRule" id="PRU00283"/>
    </source>
</evidence>